<organism evidence="3 4">
    <name type="scientific">Posidoniimonas corsicana</name>
    <dbReference type="NCBI Taxonomy" id="1938618"/>
    <lineage>
        <taxon>Bacteria</taxon>
        <taxon>Pseudomonadati</taxon>
        <taxon>Planctomycetota</taxon>
        <taxon>Planctomycetia</taxon>
        <taxon>Pirellulales</taxon>
        <taxon>Lacipirellulaceae</taxon>
        <taxon>Posidoniimonas</taxon>
    </lineage>
</organism>
<dbReference type="AlphaFoldDB" id="A0A5C5VGF8"/>
<dbReference type="InterPro" id="IPR015943">
    <property type="entry name" value="WD40/YVTN_repeat-like_dom_sf"/>
</dbReference>
<dbReference type="InterPro" id="IPR011047">
    <property type="entry name" value="Quinoprotein_ADH-like_sf"/>
</dbReference>
<dbReference type="PANTHER" id="PTHR34512">
    <property type="entry name" value="CELL SURFACE PROTEIN"/>
    <property type="match status" value="1"/>
</dbReference>
<accession>A0A5C5VGF8</accession>
<keyword evidence="4" id="KW-1185">Reference proteome</keyword>
<name>A0A5C5VGF8_9BACT</name>
<comment type="caution">
    <text evidence="3">The sequence shown here is derived from an EMBL/GenBank/DDBJ whole genome shotgun (WGS) entry which is preliminary data.</text>
</comment>
<evidence type="ECO:0000259" key="2">
    <source>
        <dbReference type="Pfam" id="PF13360"/>
    </source>
</evidence>
<keyword evidence="1" id="KW-0732">Signal</keyword>
<evidence type="ECO:0000313" key="4">
    <source>
        <dbReference type="Proteomes" id="UP000316714"/>
    </source>
</evidence>
<dbReference type="OrthoDB" id="244732at2"/>
<proteinExistence type="predicted"/>
<sequence length="432" mass="46870" precursor="true">MLTRSGRVLAMSVAWLGSAVGLASEAQWPQFRGPDGQGNVAGTRAPYSWGEDDGVRWKTALRGEGWSSPVVLGDQIWVTAAEKEGPEAPGEQGTVSVDKVKLWAICISRQSGEVTREIPLFEIDDPERIHSQNSYASPTPCVAGELVICHFGRNGTVCIDSASGEVVWSKAFVIDHYVGAGSSPIVCGGQLILVCDGADRQFVVALNPQTGDEVWRQDRPPIRASNPDMRKSFCTPLALVHQGQALVVAPGAQWGVAYRPEDGSEVWRYDHGSGFSLVPCPVSDGESVFYCTGFAGDAVLALPLSGEGELEESAARWRHKRQAPHQPSPVLHAGRLLMVSDTGIAQCLEVESGEVLWKKRLGGNYAASLLRVNDRYYLFSKEGVATCLNADGEVLLENRLDGRFHATPAIVDDEWIIRTNTHLYAIGAYERI</sequence>
<protein>
    <submittedName>
        <fullName evidence="3">Outer membrane biogenesis protein BamB</fullName>
    </submittedName>
</protein>
<evidence type="ECO:0000313" key="3">
    <source>
        <dbReference type="EMBL" id="TWT36785.1"/>
    </source>
</evidence>
<dbReference type="SUPFAM" id="SSF50998">
    <property type="entry name" value="Quinoprotein alcohol dehydrogenase-like"/>
    <property type="match status" value="1"/>
</dbReference>
<reference evidence="3 4" key="1">
    <citation type="submission" date="2019-02" db="EMBL/GenBank/DDBJ databases">
        <title>Deep-cultivation of Planctomycetes and their phenomic and genomic characterization uncovers novel biology.</title>
        <authorList>
            <person name="Wiegand S."/>
            <person name="Jogler M."/>
            <person name="Boedeker C."/>
            <person name="Pinto D."/>
            <person name="Vollmers J."/>
            <person name="Rivas-Marin E."/>
            <person name="Kohn T."/>
            <person name="Peeters S.H."/>
            <person name="Heuer A."/>
            <person name="Rast P."/>
            <person name="Oberbeckmann S."/>
            <person name="Bunk B."/>
            <person name="Jeske O."/>
            <person name="Meyerdierks A."/>
            <person name="Storesund J.E."/>
            <person name="Kallscheuer N."/>
            <person name="Luecker S."/>
            <person name="Lage O.M."/>
            <person name="Pohl T."/>
            <person name="Merkel B.J."/>
            <person name="Hornburger P."/>
            <person name="Mueller R.-W."/>
            <person name="Bruemmer F."/>
            <person name="Labrenz M."/>
            <person name="Spormann A.M."/>
            <person name="Op Den Camp H."/>
            <person name="Overmann J."/>
            <person name="Amann R."/>
            <person name="Jetten M.S.M."/>
            <person name="Mascher T."/>
            <person name="Medema M.H."/>
            <person name="Devos D.P."/>
            <person name="Kaster A.-K."/>
            <person name="Ovreas L."/>
            <person name="Rohde M."/>
            <person name="Galperin M.Y."/>
            <person name="Jogler C."/>
        </authorList>
    </citation>
    <scope>NUCLEOTIDE SEQUENCE [LARGE SCALE GENOMIC DNA]</scope>
    <source>
        <strain evidence="3 4">KOR34</strain>
    </source>
</reference>
<dbReference type="Gene3D" id="2.130.10.10">
    <property type="entry name" value="YVTN repeat-like/Quinoprotein amine dehydrogenase"/>
    <property type="match status" value="2"/>
</dbReference>
<gene>
    <name evidence="3" type="ORF">KOR34_17250</name>
</gene>
<dbReference type="PANTHER" id="PTHR34512:SF30">
    <property type="entry name" value="OUTER MEMBRANE PROTEIN ASSEMBLY FACTOR BAMB"/>
    <property type="match status" value="1"/>
</dbReference>
<evidence type="ECO:0000256" key="1">
    <source>
        <dbReference type="SAM" id="SignalP"/>
    </source>
</evidence>
<feature type="domain" description="Pyrrolo-quinoline quinone repeat" evidence="2">
    <location>
        <begin position="142"/>
        <end position="358"/>
    </location>
</feature>
<dbReference type="Pfam" id="PF13360">
    <property type="entry name" value="PQQ_2"/>
    <property type="match status" value="1"/>
</dbReference>
<dbReference type="EMBL" id="SIHJ01000001">
    <property type="protein sequence ID" value="TWT36785.1"/>
    <property type="molecule type" value="Genomic_DNA"/>
</dbReference>
<feature type="chain" id="PRO_5022722616" evidence="1">
    <location>
        <begin position="24"/>
        <end position="432"/>
    </location>
</feature>
<feature type="signal peptide" evidence="1">
    <location>
        <begin position="1"/>
        <end position="23"/>
    </location>
</feature>
<dbReference type="Proteomes" id="UP000316714">
    <property type="component" value="Unassembled WGS sequence"/>
</dbReference>
<dbReference type="InterPro" id="IPR002372">
    <property type="entry name" value="PQQ_rpt_dom"/>
</dbReference>